<name>A0A7M7KCN0_VARDE</name>
<dbReference type="PRINTS" id="PR00253">
    <property type="entry name" value="GABAARECEPTR"/>
</dbReference>
<dbReference type="GeneID" id="111251470"/>
<dbReference type="EnsemblMetazoa" id="XM_022808062">
    <property type="protein sequence ID" value="XP_022663797"/>
    <property type="gene ID" value="LOC111251470"/>
</dbReference>
<dbReference type="GO" id="GO:0099095">
    <property type="term" value="F:ligand-gated monoatomic anion channel activity"/>
    <property type="evidence" value="ECO:0007669"/>
    <property type="project" value="UniProtKB-ARBA"/>
</dbReference>
<dbReference type="InterPro" id="IPR036719">
    <property type="entry name" value="Neuro-gated_channel_TM_sf"/>
</dbReference>
<dbReference type="NCBIfam" id="TIGR00860">
    <property type="entry name" value="LIC"/>
    <property type="match status" value="1"/>
</dbReference>
<evidence type="ECO:0000256" key="9">
    <source>
        <dbReference type="ARBA" id="ARBA00023136"/>
    </source>
</evidence>
<keyword evidence="8 11" id="KW-0406">Ion transport</keyword>
<dbReference type="RefSeq" id="XP_022663797.1">
    <property type="nucleotide sequence ID" value="XM_022808062.1"/>
</dbReference>
<dbReference type="InterPro" id="IPR036734">
    <property type="entry name" value="Neur_chan_lig-bd_sf"/>
</dbReference>
<evidence type="ECO:0000256" key="2">
    <source>
        <dbReference type="ARBA" id="ARBA00004236"/>
    </source>
</evidence>
<evidence type="ECO:0000259" key="12">
    <source>
        <dbReference type="Pfam" id="PF02931"/>
    </source>
</evidence>
<evidence type="ECO:0000256" key="4">
    <source>
        <dbReference type="ARBA" id="ARBA00022475"/>
    </source>
</evidence>
<comment type="similarity">
    <text evidence="11">Belongs to the ligand-gated ion channel (TC 1.A.9) family.</text>
</comment>
<dbReference type="Proteomes" id="UP000594260">
    <property type="component" value="Unplaced"/>
</dbReference>
<evidence type="ECO:0000256" key="11">
    <source>
        <dbReference type="RuleBase" id="RU000687"/>
    </source>
</evidence>
<dbReference type="SUPFAM" id="SSF63712">
    <property type="entry name" value="Nicotinic receptor ligand binding domain-like"/>
    <property type="match status" value="1"/>
</dbReference>
<dbReference type="AlphaFoldDB" id="A0A7M7KCN0"/>
<dbReference type="InterPro" id="IPR006201">
    <property type="entry name" value="Neur_channel"/>
</dbReference>
<evidence type="ECO:0000259" key="13">
    <source>
        <dbReference type="Pfam" id="PF02932"/>
    </source>
</evidence>
<dbReference type="OMA" id="WIPGTAP"/>
<dbReference type="InParanoid" id="A0A7M7KCN0"/>
<dbReference type="Gene3D" id="2.70.170.10">
    <property type="entry name" value="Neurotransmitter-gated ion-channel ligand-binding domain"/>
    <property type="match status" value="1"/>
</dbReference>
<evidence type="ECO:0000256" key="1">
    <source>
        <dbReference type="ARBA" id="ARBA00004141"/>
    </source>
</evidence>
<dbReference type="GO" id="GO:0004888">
    <property type="term" value="F:transmembrane signaling receptor activity"/>
    <property type="evidence" value="ECO:0007669"/>
    <property type="project" value="InterPro"/>
</dbReference>
<dbReference type="Pfam" id="PF02932">
    <property type="entry name" value="Neur_chan_memb"/>
    <property type="match status" value="1"/>
</dbReference>
<dbReference type="CDD" id="cd19049">
    <property type="entry name" value="LGIC_TM_anion"/>
    <property type="match status" value="1"/>
</dbReference>
<keyword evidence="6" id="KW-0732">Signal</keyword>
<protein>
    <submittedName>
        <fullName evidence="14">Uncharacterized protein</fullName>
    </submittedName>
</protein>
<keyword evidence="5 11" id="KW-0812">Transmembrane</keyword>
<dbReference type="InterPro" id="IPR006202">
    <property type="entry name" value="Neur_chan_lig-bd"/>
</dbReference>
<dbReference type="InterPro" id="IPR006028">
    <property type="entry name" value="GABAA/Glycine_rcpt"/>
</dbReference>
<feature type="transmembrane region" description="Helical" evidence="11">
    <location>
        <begin position="290"/>
        <end position="311"/>
    </location>
</feature>
<dbReference type="InterPro" id="IPR018000">
    <property type="entry name" value="Neurotransmitter_ion_chnl_CS"/>
</dbReference>
<evidence type="ECO:0000256" key="3">
    <source>
        <dbReference type="ARBA" id="ARBA00022448"/>
    </source>
</evidence>
<dbReference type="OrthoDB" id="442503at2759"/>
<dbReference type="InterPro" id="IPR038050">
    <property type="entry name" value="Neuro_actylchol_rec"/>
</dbReference>
<feature type="transmembrane region" description="Helical" evidence="11">
    <location>
        <begin position="6"/>
        <end position="28"/>
    </location>
</feature>
<dbReference type="PROSITE" id="PS00236">
    <property type="entry name" value="NEUROTR_ION_CHANNEL"/>
    <property type="match status" value="1"/>
</dbReference>
<keyword evidence="15" id="KW-1185">Reference proteome</keyword>
<proteinExistence type="inferred from homology"/>
<dbReference type="GO" id="GO:0005254">
    <property type="term" value="F:chloride channel activity"/>
    <property type="evidence" value="ECO:0007669"/>
    <property type="project" value="UniProtKB-ARBA"/>
</dbReference>
<keyword evidence="10 11" id="KW-0407">Ion channel</keyword>
<feature type="transmembrane region" description="Helical" evidence="11">
    <location>
        <begin position="352"/>
        <end position="375"/>
    </location>
</feature>
<feature type="domain" description="Neurotransmitter-gated ion-channel transmembrane" evidence="13">
    <location>
        <begin position="295"/>
        <end position="383"/>
    </location>
</feature>
<keyword evidence="3 11" id="KW-0813">Transport</keyword>
<dbReference type="PANTHER" id="PTHR18945">
    <property type="entry name" value="NEUROTRANSMITTER GATED ION CHANNEL"/>
    <property type="match status" value="1"/>
</dbReference>
<dbReference type="InterPro" id="IPR006029">
    <property type="entry name" value="Neurotrans-gated_channel_TM"/>
</dbReference>
<evidence type="ECO:0000256" key="7">
    <source>
        <dbReference type="ARBA" id="ARBA00022989"/>
    </source>
</evidence>
<evidence type="ECO:0000256" key="6">
    <source>
        <dbReference type="ARBA" id="ARBA00022729"/>
    </source>
</evidence>
<dbReference type="PRINTS" id="PR00252">
    <property type="entry name" value="NRIONCHANNEL"/>
</dbReference>
<keyword evidence="7 11" id="KW-1133">Transmembrane helix</keyword>
<keyword evidence="9 11" id="KW-0472">Membrane</keyword>
<keyword evidence="4" id="KW-1003">Cell membrane</keyword>
<dbReference type="SUPFAM" id="SSF90112">
    <property type="entry name" value="Neurotransmitter-gated ion-channel transmembrane pore"/>
    <property type="match status" value="1"/>
</dbReference>
<evidence type="ECO:0000256" key="8">
    <source>
        <dbReference type="ARBA" id="ARBA00023065"/>
    </source>
</evidence>
<evidence type="ECO:0000313" key="14">
    <source>
        <dbReference type="EnsemblMetazoa" id="XP_022663797"/>
    </source>
</evidence>
<feature type="transmembrane region" description="Helical" evidence="11">
    <location>
        <begin position="429"/>
        <end position="448"/>
    </location>
</feature>
<dbReference type="GO" id="GO:0005230">
    <property type="term" value="F:extracellular ligand-gated monoatomic ion channel activity"/>
    <property type="evidence" value="ECO:0007669"/>
    <property type="project" value="InterPro"/>
</dbReference>
<reference evidence="14" key="1">
    <citation type="submission" date="2021-01" db="UniProtKB">
        <authorList>
            <consortium name="EnsemblMetazoa"/>
        </authorList>
    </citation>
    <scope>IDENTIFICATION</scope>
</reference>
<organism evidence="14 15">
    <name type="scientific">Varroa destructor</name>
    <name type="common">Honeybee mite</name>
    <dbReference type="NCBI Taxonomy" id="109461"/>
    <lineage>
        <taxon>Eukaryota</taxon>
        <taxon>Metazoa</taxon>
        <taxon>Ecdysozoa</taxon>
        <taxon>Arthropoda</taxon>
        <taxon>Chelicerata</taxon>
        <taxon>Arachnida</taxon>
        <taxon>Acari</taxon>
        <taxon>Parasitiformes</taxon>
        <taxon>Mesostigmata</taxon>
        <taxon>Gamasina</taxon>
        <taxon>Dermanyssoidea</taxon>
        <taxon>Varroidae</taxon>
        <taxon>Varroa</taxon>
    </lineage>
</organism>
<sequence>MNVTRWNMLANWCAIFVLGLVQGLLVLCQREKIVRQRRFLEPPTEAPSSHPSPSAVSFLDDLLEDYDRRVTPGEFLSHLRELDPDFPFAGGTTHVNVELLIRSFGAVNADTMDYDAELYLRQSWDDFRFHRGQLPHDHNNFHLDLNDADIIKAVWKPDTYFPNAKQGEFHYVAVPNVLLRIGPKGRVLYVLRLKLRFSCMMDLTSYPLDTQECYIELASFARTKNDVLLRWNDTKPLSFNHGIRMANFKLEHAQYLDACVRTTTLLHNAPEHERSCLSVRLSLRRAFGHHLVQSYLPSLLIVVISWVSFWLDVDAIPARVTLGVTTLLTISAESTDKQAALAPVSYVKALDIWMAACTMFVFCALLEFTAVSYLARLRSREERPSPIVPDDVAHFTMEQRIDRSRVRQLASAKEAERFFRRTAKGVDRVSRLGFPLMFGIFNLVYWPYYMH</sequence>
<dbReference type="Pfam" id="PF02931">
    <property type="entry name" value="Neur_chan_LBD"/>
    <property type="match status" value="1"/>
</dbReference>
<accession>A0A7M7KCN0</accession>
<feature type="domain" description="Neurotransmitter-gated ion-channel ligand-binding" evidence="12">
    <location>
        <begin position="58"/>
        <end position="286"/>
    </location>
</feature>
<evidence type="ECO:0000256" key="10">
    <source>
        <dbReference type="ARBA" id="ARBA00023303"/>
    </source>
</evidence>
<dbReference type="KEGG" id="vde:111251470"/>
<evidence type="ECO:0000256" key="5">
    <source>
        <dbReference type="ARBA" id="ARBA00022692"/>
    </source>
</evidence>
<dbReference type="GO" id="GO:0005886">
    <property type="term" value="C:plasma membrane"/>
    <property type="evidence" value="ECO:0007669"/>
    <property type="project" value="UniProtKB-SubCell"/>
</dbReference>
<dbReference type="Gene3D" id="1.20.58.390">
    <property type="entry name" value="Neurotransmitter-gated ion-channel transmembrane domain"/>
    <property type="match status" value="1"/>
</dbReference>
<comment type="subcellular location">
    <subcellularLocation>
        <location evidence="2">Cell membrane</location>
    </subcellularLocation>
    <subcellularLocation>
        <location evidence="1">Membrane</location>
        <topology evidence="1">Multi-pass membrane protein</topology>
    </subcellularLocation>
</comment>
<evidence type="ECO:0000313" key="15">
    <source>
        <dbReference type="Proteomes" id="UP000594260"/>
    </source>
</evidence>